<keyword evidence="5 6" id="KW-0472">Membrane</keyword>
<evidence type="ECO:0000256" key="6">
    <source>
        <dbReference type="SAM" id="Phobius"/>
    </source>
</evidence>
<dbReference type="Pfam" id="PF03649">
    <property type="entry name" value="UPF0014"/>
    <property type="match status" value="1"/>
</dbReference>
<name>A0A2C8ZGQ1_9MICO</name>
<evidence type="ECO:0000256" key="2">
    <source>
        <dbReference type="ARBA" id="ARBA00005268"/>
    </source>
</evidence>
<keyword evidence="3 6" id="KW-0812">Transmembrane</keyword>
<feature type="transmembrane region" description="Helical" evidence="6">
    <location>
        <begin position="93"/>
        <end position="114"/>
    </location>
</feature>
<feature type="transmembrane region" description="Helical" evidence="6">
    <location>
        <begin position="6"/>
        <end position="28"/>
    </location>
</feature>
<dbReference type="EMBL" id="OCST01000003">
    <property type="protein sequence ID" value="SOE63842.1"/>
    <property type="molecule type" value="Genomic_DNA"/>
</dbReference>
<dbReference type="AlphaFoldDB" id="A0A2C8ZGQ1"/>
<feature type="transmembrane region" description="Helical" evidence="6">
    <location>
        <begin position="215"/>
        <end position="234"/>
    </location>
</feature>
<keyword evidence="4 6" id="KW-1133">Transmembrane helix</keyword>
<dbReference type="OrthoDB" id="3212530at2"/>
<feature type="transmembrane region" description="Helical" evidence="6">
    <location>
        <begin position="120"/>
        <end position="138"/>
    </location>
</feature>
<keyword evidence="8" id="KW-1185">Reference proteome</keyword>
<comment type="subcellular location">
    <subcellularLocation>
        <location evidence="1">Membrane</location>
        <topology evidence="1">Multi-pass membrane protein</topology>
    </subcellularLocation>
</comment>
<evidence type="ECO:0000313" key="8">
    <source>
        <dbReference type="Proteomes" id="UP000219440"/>
    </source>
</evidence>
<evidence type="ECO:0000256" key="4">
    <source>
        <dbReference type="ARBA" id="ARBA00022989"/>
    </source>
</evidence>
<feature type="transmembrane region" description="Helical" evidence="6">
    <location>
        <begin position="35"/>
        <end position="57"/>
    </location>
</feature>
<feature type="transmembrane region" description="Helical" evidence="6">
    <location>
        <begin position="190"/>
        <end position="209"/>
    </location>
</feature>
<sequence length="248" mass="25735">MTDASPWIATAVAVLLLATIATVGLGAAGVRQPRAVVFALVRATIQLTALSLVLTGILRDPLWVGIGLTVMFVAAVGTAVMRSPRGTRRIVPLAIAMLVGPITVMLIVFVAGAIEFSPRYVLAIGGIVIGNTMTIAILTQRVFRSTVHDHWDEVEGWLALGATPRRSTLDLARSAIHTALLPSIDQTRTTGIVVLPGTFVGAIFAGASPVEAGRFQIVVLASVLAAGVLTAVILTRLTGAIAVKPVAP</sequence>
<organism evidence="7 8">
    <name type="scientific">Salinibacterium xinjiangense</name>
    <dbReference type="NCBI Taxonomy" id="386302"/>
    <lineage>
        <taxon>Bacteria</taxon>
        <taxon>Bacillati</taxon>
        <taxon>Actinomycetota</taxon>
        <taxon>Actinomycetes</taxon>
        <taxon>Micrococcales</taxon>
        <taxon>Microbacteriaceae</taxon>
        <taxon>Salinibacterium</taxon>
    </lineage>
</organism>
<gene>
    <name evidence="7" type="ORF">SAMN06296378_1284</name>
</gene>
<comment type="similarity">
    <text evidence="2">Belongs to the UPF0014 family.</text>
</comment>
<reference evidence="7 8" key="1">
    <citation type="submission" date="2017-09" db="EMBL/GenBank/DDBJ databases">
        <authorList>
            <person name="Ehlers B."/>
            <person name="Leendertz F.H."/>
        </authorList>
    </citation>
    <scope>NUCLEOTIDE SEQUENCE [LARGE SCALE GENOMIC DNA]</scope>
    <source>
        <strain evidence="7 8">CGMCC 1.05381</strain>
    </source>
</reference>
<dbReference type="GO" id="GO:0005886">
    <property type="term" value="C:plasma membrane"/>
    <property type="evidence" value="ECO:0007669"/>
    <property type="project" value="TreeGrafter"/>
</dbReference>
<dbReference type="PANTHER" id="PTHR30028:SF0">
    <property type="entry name" value="PROTEIN ALUMINUM SENSITIVE 3"/>
    <property type="match status" value="1"/>
</dbReference>
<proteinExistence type="inferred from homology"/>
<evidence type="ECO:0000256" key="3">
    <source>
        <dbReference type="ARBA" id="ARBA00022692"/>
    </source>
</evidence>
<dbReference type="Proteomes" id="UP000219440">
    <property type="component" value="Unassembled WGS sequence"/>
</dbReference>
<evidence type="ECO:0000256" key="1">
    <source>
        <dbReference type="ARBA" id="ARBA00004141"/>
    </source>
</evidence>
<dbReference type="RefSeq" id="WP_097060437.1">
    <property type="nucleotide sequence ID" value="NZ_BMLC01000001.1"/>
</dbReference>
<dbReference type="InterPro" id="IPR005226">
    <property type="entry name" value="UPF0014_fam"/>
</dbReference>
<feature type="transmembrane region" description="Helical" evidence="6">
    <location>
        <begin position="63"/>
        <end position="81"/>
    </location>
</feature>
<evidence type="ECO:0000313" key="7">
    <source>
        <dbReference type="EMBL" id="SOE63842.1"/>
    </source>
</evidence>
<accession>A0A2C8ZGQ1</accession>
<protein>
    <submittedName>
        <fullName evidence="7">Putative ABC transport system permease protein</fullName>
    </submittedName>
</protein>
<evidence type="ECO:0000256" key="5">
    <source>
        <dbReference type="ARBA" id="ARBA00023136"/>
    </source>
</evidence>
<dbReference type="PANTHER" id="PTHR30028">
    <property type="entry name" value="UPF0014 INNER MEMBRANE PROTEIN YBBM-RELATED"/>
    <property type="match status" value="1"/>
</dbReference>